<gene>
    <name evidence="3" type="ORF">R5W23_002042</name>
</gene>
<organism evidence="3 4">
    <name type="scientific">Gemmata algarum</name>
    <dbReference type="NCBI Taxonomy" id="2975278"/>
    <lineage>
        <taxon>Bacteria</taxon>
        <taxon>Pseudomonadati</taxon>
        <taxon>Planctomycetota</taxon>
        <taxon>Planctomycetia</taxon>
        <taxon>Gemmatales</taxon>
        <taxon>Gemmataceae</taxon>
        <taxon>Gemmata</taxon>
    </lineage>
</organism>
<evidence type="ECO:0000313" key="4">
    <source>
        <dbReference type="Proteomes" id="UP001272242"/>
    </source>
</evidence>
<keyword evidence="4" id="KW-1185">Reference proteome</keyword>
<feature type="chain" id="PRO_5047534425" description="DUF1583 domain-containing protein" evidence="2">
    <location>
        <begin position="22"/>
        <end position="347"/>
    </location>
</feature>
<evidence type="ECO:0000256" key="1">
    <source>
        <dbReference type="SAM" id="Phobius"/>
    </source>
</evidence>
<proteinExistence type="predicted"/>
<evidence type="ECO:0000313" key="3">
    <source>
        <dbReference type="EMBL" id="MDY3560796.1"/>
    </source>
</evidence>
<dbReference type="Proteomes" id="UP001272242">
    <property type="component" value="Unassembled WGS sequence"/>
</dbReference>
<keyword evidence="1" id="KW-0812">Transmembrane</keyword>
<evidence type="ECO:0008006" key="5">
    <source>
        <dbReference type="Google" id="ProtNLM"/>
    </source>
</evidence>
<comment type="caution">
    <text evidence="3">The sequence shown here is derived from an EMBL/GenBank/DDBJ whole genome shotgun (WGS) entry which is preliminary data.</text>
</comment>
<reference evidence="4" key="1">
    <citation type="journal article" date="2023" name="Mar. Drugs">
        <title>Gemmata algarum, a Novel Planctomycete Isolated from an Algal Mat, Displays Antimicrobial Activity.</title>
        <authorList>
            <person name="Kumar G."/>
            <person name="Kallscheuer N."/>
            <person name="Kashif M."/>
            <person name="Ahamad S."/>
            <person name="Jagadeeshwari U."/>
            <person name="Pannikurungottu S."/>
            <person name="Haufschild T."/>
            <person name="Kabuu M."/>
            <person name="Sasikala C."/>
            <person name="Jogler C."/>
            <person name="Ramana C."/>
        </authorList>
    </citation>
    <scope>NUCLEOTIDE SEQUENCE [LARGE SCALE GENOMIC DNA]</scope>
    <source>
        <strain evidence="4">JC673</strain>
    </source>
</reference>
<feature type="transmembrane region" description="Helical" evidence="1">
    <location>
        <begin position="319"/>
        <end position="337"/>
    </location>
</feature>
<protein>
    <recommendedName>
        <fullName evidence="5">DUF1583 domain-containing protein</fullName>
    </recommendedName>
</protein>
<keyword evidence="1" id="KW-0472">Membrane</keyword>
<feature type="signal peptide" evidence="2">
    <location>
        <begin position="1"/>
        <end position="21"/>
    </location>
</feature>
<sequence>MQLFRFVLCLTLTAGATAARADTFEDATRQRETKFASVSFEFEVVDFVPKGMLGGKKELSRDAQTTARCKLILDGPRARYENNQPLWSASTGEFLNSPSVLVTDGHSSKLFFPKGISGSSAPRAIVGGANAEGFRSSVLTPLMMHCRGLSPALAPYVVTDFKRTEGSLTLGEHKCREYLRPGADGVTISVFVDDDAAVVGRRLRKLKNGNLVYQLDTQYEMSSAGLAPASWKLTEYDDSGKLKLRREVKVLNFSYRSSVDVGEFQIDFPSGTQVFDQMTRKHFIAQGHEVMRETDAFGTDLGVEVVQPDASWWRRYRSLVVWAVFGVGILCCTIFWVRRRRGRRVAL</sequence>
<keyword evidence="2" id="KW-0732">Signal</keyword>
<keyword evidence="1" id="KW-1133">Transmembrane helix</keyword>
<name>A0ABU5EZQ5_9BACT</name>
<dbReference type="EMBL" id="JAXBLV010000184">
    <property type="protein sequence ID" value="MDY3560796.1"/>
    <property type="molecule type" value="Genomic_DNA"/>
</dbReference>
<accession>A0ABU5EZQ5</accession>
<dbReference type="RefSeq" id="WP_320687321.1">
    <property type="nucleotide sequence ID" value="NZ_JAXBLV010000184.1"/>
</dbReference>
<evidence type="ECO:0000256" key="2">
    <source>
        <dbReference type="SAM" id="SignalP"/>
    </source>
</evidence>